<protein>
    <recommendedName>
        <fullName evidence="7">TF-B3 domain-containing protein</fullName>
    </recommendedName>
</protein>
<dbReference type="EMBL" id="CP039346">
    <property type="protein sequence ID" value="QCD84147.1"/>
    <property type="molecule type" value="Genomic_DNA"/>
</dbReference>
<dbReference type="Pfam" id="PF02362">
    <property type="entry name" value="B3"/>
    <property type="match status" value="2"/>
</dbReference>
<dbReference type="InterPro" id="IPR039218">
    <property type="entry name" value="REM_fam"/>
</dbReference>
<gene>
    <name evidence="8" type="ORF">DEO72_LG2g4497</name>
</gene>
<dbReference type="PANTHER" id="PTHR31674:SF62">
    <property type="entry name" value="B3 DOMAIN-CONTAINING PROTEIN REM14-RELATED"/>
    <property type="match status" value="1"/>
</dbReference>
<dbReference type="SUPFAM" id="SSF101936">
    <property type="entry name" value="DNA-binding pseudobarrel domain"/>
    <property type="match status" value="2"/>
</dbReference>
<evidence type="ECO:0000313" key="9">
    <source>
        <dbReference type="Proteomes" id="UP000501690"/>
    </source>
</evidence>
<dbReference type="GO" id="GO:0005634">
    <property type="term" value="C:nucleus"/>
    <property type="evidence" value="ECO:0007669"/>
    <property type="project" value="UniProtKB-SubCell"/>
</dbReference>
<evidence type="ECO:0000256" key="6">
    <source>
        <dbReference type="ARBA" id="ARBA00023242"/>
    </source>
</evidence>
<keyword evidence="3" id="KW-0805">Transcription regulation</keyword>
<evidence type="ECO:0000256" key="5">
    <source>
        <dbReference type="ARBA" id="ARBA00023163"/>
    </source>
</evidence>
<dbReference type="PROSITE" id="PS50863">
    <property type="entry name" value="B3"/>
    <property type="match status" value="2"/>
</dbReference>
<proteinExistence type="predicted"/>
<evidence type="ECO:0000256" key="2">
    <source>
        <dbReference type="ARBA" id="ARBA00022737"/>
    </source>
</evidence>
<feature type="domain" description="TF-B3" evidence="7">
    <location>
        <begin position="242"/>
        <end position="338"/>
    </location>
</feature>
<dbReference type="GO" id="GO:0003677">
    <property type="term" value="F:DNA binding"/>
    <property type="evidence" value="ECO:0007669"/>
    <property type="project" value="UniProtKB-KW"/>
</dbReference>
<sequence>MSASKRLSFKNFYQNFVMFLDPSEDFLVFDEGFFLEWGKSLVIGTNYFSDPAGNVLNIKFDENLLAERKFRGVFQILGFYNLRFMCYVCTLFCGDRYFRLRVFDSYWKEVEYPVVGESKTGMTYDPLGSPRFFQCFRVKLLRSTPYILLPDEFQMFSEDDLKLDRKVELYDPLRKKFELPVDTTDVGTIVLFSLAEFLKYYGDSVTGNDIQHAAVNEPDASCILDNVGVSPIADNASLISDGVVKYLTRYDLRSSCLYLNSNFAGHFLDKSRKNYLLTNETGIYWPCSIRWTGRSNFECYLTCGWKTFCKDNALAAGDGIKFVIDNDKKNIIHVVKNFVMFLDPSEDFLVFDEGFFLEWGKSLVIGTNYFSDPAGNVLNIKFDENLLAERKFRGVFQILGFYNLRFMCYVCTLFCGDRYFRLRVFDSYWKEVEYPVVGESKTGMTYDPLGSPRFFQCFRVKLLRSTPYILLPDEFQMFSEDDLKLDRKVELYDPLRKKFELPVDTTDVGTIVLFSLAEFLKYYGDSVTGNDIQHAAVNEPDASCILDNVGVSPIADNASLISDGVVKYLTRYDLRSSCLYLNSNFAGHFLDKSRKNYLLTNETGIYWPCSIRWTGRSNFECYLTCGWKTFCKDNALAAGDGIKFVIDNDKKNIIHVVKV</sequence>
<keyword evidence="6" id="KW-0539">Nucleus</keyword>
<evidence type="ECO:0000256" key="4">
    <source>
        <dbReference type="ARBA" id="ARBA00023125"/>
    </source>
</evidence>
<dbReference type="InterPro" id="IPR015300">
    <property type="entry name" value="DNA-bd_pseudobarrel_sf"/>
</dbReference>
<comment type="subcellular location">
    <subcellularLocation>
        <location evidence="1">Nucleus</location>
    </subcellularLocation>
</comment>
<dbReference type="AlphaFoldDB" id="A0A4D6L6J8"/>
<evidence type="ECO:0000256" key="3">
    <source>
        <dbReference type="ARBA" id="ARBA00023015"/>
    </source>
</evidence>
<name>A0A4D6L6J8_VIGUN</name>
<dbReference type="Proteomes" id="UP000501690">
    <property type="component" value="Linkage Group LG2"/>
</dbReference>
<reference evidence="8 9" key="1">
    <citation type="submission" date="2019-04" db="EMBL/GenBank/DDBJ databases">
        <title>An improved genome assembly and genetic linkage map for asparagus bean, Vigna unguiculata ssp. sesquipedialis.</title>
        <authorList>
            <person name="Xia Q."/>
            <person name="Zhang R."/>
            <person name="Dong Y."/>
        </authorList>
    </citation>
    <scope>NUCLEOTIDE SEQUENCE [LARGE SCALE GENOMIC DNA]</scope>
    <source>
        <tissue evidence="8">Leaf</tissue>
    </source>
</reference>
<evidence type="ECO:0000256" key="1">
    <source>
        <dbReference type="ARBA" id="ARBA00004123"/>
    </source>
</evidence>
<evidence type="ECO:0000259" key="7">
    <source>
        <dbReference type="PROSITE" id="PS50863"/>
    </source>
</evidence>
<feature type="domain" description="TF-B3" evidence="7">
    <location>
        <begin position="564"/>
        <end position="659"/>
    </location>
</feature>
<keyword evidence="9" id="KW-1185">Reference proteome</keyword>
<dbReference type="Gene3D" id="2.40.330.10">
    <property type="entry name" value="DNA-binding pseudobarrel domain"/>
    <property type="match status" value="2"/>
</dbReference>
<dbReference type="InterPro" id="IPR003340">
    <property type="entry name" value="B3_DNA-bd"/>
</dbReference>
<dbReference type="SMART" id="SM01019">
    <property type="entry name" value="B3"/>
    <property type="match status" value="2"/>
</dbReference>
<evidence type="ECO:0000313" key="8">
    <source>
        <dbReference type="EMBL" id="QCD84147.1"/>
    </source>
</evidence>
<organism evidence="8 9">
    <name type="scientific">Vigna unguiculata</name>
    <name type="common">Cowpea</name>
    <dbReference type="NCBI Taxonomy" id="3917"/>
    <lineage>
        <taxon>Eukaryota</taxon>
        <taxon>Viridiplantae</taxon>
        <taxon>Streptophyta</taxon>
        <taxon>Embryophyta</taxon>
        <taxon>Tracheophyta</taxon>
        <taxon>Spermatophyta</taxon>
        <taxon>Magnoliopsida</taxon>
        <taxon>eudicotyledons</taxon>
        <taxon>Gunneridae</taxon>
        <taxon>Pentapetalae</taxon>
        <taxon>rosids</taxon>
        <taxon>fabids</taxon>
        <taxon>Fabales</taxon>
        <taxon>Fabaceae</taxon>
        <taxon>Papilionoideae</taxon>
        <taxon>50 kb inversion clade</taxon>
        <taxon>NPAAA clade</taxon>
        <taxon>indigoferoid/millettioid clade</taxon>
        <taxon>Phaseoleae</taxon>
        <taxon>Vigna</taxon>
    </lineage>
</organism>
<keyword evidence="4" id="KW-0238">DNA-binding</keyword>
<dbReference type="PANTHER" id="PTHR31674">
    <property type="entry name" value="B3 DOMAIN-CONTAINING PROTEIN REM-LIKE 3-RELATED"/>
    <property type="match status" value="1"/>
</dbReference>
<keyword evidence="2" id="KW-0677">Repeat</keyword>
<accession>A0A4D6L6J8</accession>
<keyword evidence="5" id="KW-0804">Transcription</keyword>